<keyword evidence="6" id="KW-0560">Oxidoreductase</keyword>
<feature type="domain" description="RmlD-like substrate binding" evidence="7">
    <location>
        <begin position="1"/>
        <end position="278"/>
    </location>
</feature>
<dbReference type="CDD" id="cd05254">
    <property type="entry name" value="dTDP_HR_like_SDR_e"/>
    <property type="match status" value="1"/>
</dbReference>
<dbReference type="GO" id="GO:0005829">
    <property type="term" value="C:cytosol"/>
    <property type="evidence" value="ECO:0007669"/>
    <property type="project" value="TreeGrafter"/>
</dbReference>
<dbReference type="UniPathway" id="UPA00124"/>
<gene>
    <name evidence="8" type="ORF">CLV84_1873</name>
</gene>
<dbReference type="EMBL" id="PTJC01000005">
    <property type="protein sequence ID" value="PPK88899.1"/>
    <property type="molecule type" value="Genomic_DNA"/>
</dbReference>
<organism evidence="8 9">
    <name type="scientific">Neolewinella xylanilytica</name>
    <dbReference type="NCBI Taxonomy" id="1514080"/>
    <lineage>
        <taxon>Bacteria</taxon>
        <taxon>Pseudomonadati</taxon>
        <taxon>Bacteroidota</taxon>
        <taxon>Saprospiria</taxon>
        <taxon>Saprospirales</taxon>
        <taxon>Lewinellaceae</taxon>
        <taxon>Neolewinella</taxon>
    </lineage>
</organism>
<comment type="catalytic activity">
    <reaction evidence="5">
        <text>dTDP-beta-L-rhamnose + NADP(+) = dTDP-4-dehydro-beta-L-rhamnose + NADPH + H(+)</text>
        <dbReference type="Rhea" id="RHEA:21796"/>
        <dbReference type="ChEBI" id="CHEBI:15378"/>
        <dbReference type="ChEBI" id="CHEBI:57510"/>
        <dbReference type="ChEBI" id="CHEBI:57783"/>
        <dbReference type="ChEBI" id="CHEBI:58349"/>
        <dbReference type="ChEBI" id="CHEBI:62830"/>
        <dbReference type="EC" id="1.1.1.133"/>
    </reaction>
</comment>
<comment type="function">
    <text evidence="6">Catalyzes the reduction of dTDP-6-deoxy-L-lyxo-4-hexulose to yield dTDP-L-rhamnose.</text>
</comment>
<dbReference type="InterPro" id="IPR005913">
    <property type="entry name" value="dTDP_dehydrorham_reduct"/>
</dbReference>
<dbReference type="SUPFAM" id="SSF51735">
    <property type="entry name" value="NAD(P)-binding Rossmann-fold domains"/>
    <property type="match status" value="1"/>
</dbReference>
<reference evidence="8 9" key="1">
    <citation type="submission" date="2018-02" db="EMBL/GenBank/DDBJ databases">
        <title>Genomic Encyclopedia of Archaeal and Bacterial Type Strains, Phase II (KMG-II): from individual species to whole genera.</title>
        <authorList>
            <person name="Goeker M."/>
        </authorList>
    </citation>
    <scope>NUCLEOTIDE SEQUENCE [LARGE SCALE GENOMIC DNA]</scope>
    <source>
        <strain evidence="8 9">DSM 29526</strain>
    </source>
</reference>
<evidence type="ECO:0000313" key="9">
    <source>
        <dbReference type="Proteomes" id="UP000237662"/>
    </source>
</evidence>
<evidence type="ECO:0000259" key="7">
    <source>
        <dbReference type="Pfam" id="PF04321"/>
    </source>
</evidence>
<dbReference type="Gene3D" id="3.90.25.10">
    <property type="entry name" value="UDP-galactose 4-epimerase, domain 1"/>
    <property type="match status" value="1"/>
</dbReference>
<dbReference type="Proteomes" id="UP000237662">
    <property type="component" value="Unassembled WGS sequence"/>
</dbReference>
<dbReference type="NCBIfam" id="TIGR01214">
    <property type="entry name" value="rmlD"/>
    <property type="match status" value="1"/>
</dbReference>
<dbReference type="GO" id="GO:0019305">
    <property type="term" value="P:dTDP-rhamnose biosynthetic process"/>
    <property type="evidence" value="ECO:0007669"/>
    <property type="project" value="UniProtKB-UniPathway"/>
</dbReference>
<evidence type="ECO:0000256" key="3">
    <source>
        <dbReference type="ARBA" id="ARBA00012929"/>
    </source>
</evidence>
<comment type="caution">
    <text evidence="8">The sequence shown here is derived from an EMBL/GenBank/DDBJ whole genome shotgun (WGS) entry which is preliminary data.</text>
</comment>
<evidence type="ECO:0000256" key="1">
    <source>
        <dbReference type="ARBA" id="ARBA00004781"/>
    </source>
</evidence>
<dbReference type="Gene3D" id="3.40.50.720">
    <property type="entry name" value="NAD(P)-binding Rossmann-like Domain"/>
    <property type="match status" value="1"/>
</dbReference>
<dbReference type="PANTHER" id="PTHR10491">
    <property type="entry name" value="DTDP-4-DEHYDRORHAMNOSE REDUCTASE"/>
    <property type="match status" value="1"/>
</dbReference>
<keyword evidence="9" id="KW-1185">Reference proteome</keyword>
<dbReference type="EC" id="1.1.1.133" evidence="3 6"/>
<dbReference type="InterPro" id="IPR029903">
    <property type="entry name" value="RmlD-like-bd"/>
</dbReference>
<name>A0A2S6IBS7_9BACT</name>
<comment type="pathway">
    <text evidence="1 6">Carbohydrate biosynthesis; dTDP-L-rhamnose biosynthesis.</text>
</comment>
<keyword evidence="6" id="KW-0521">NADP</keyword>
<dbReference type="Pfam" id="PF04321">
    <property type="entry name" value="RmlD_sub_bind"/>
    <property type="match status" value="1"/>
</dbReference>
<dbReference type="AlphaFoldDB" id="A0A2S6IBS7"/>
<sequence length="288" mass="31486">MITGGGGQLGQKLIGAAKLAPQDWRIFAYNRSTLDITKSEDIEAALAEARPDVCFNAAAYTAVDRAESDAEKARSVNVEGTRRLALACYEAGIDFVHFSTDYVYADGYNRPLTEADRTEGTSVYAKTKLQGEQEVLRCHPNAYIIRTSWVYAEYGENFVRTMVRLGREREELSVVCDQVGSPTYAADLAAAAISLATSGAEPGVYNYGNSGVCSWYDFAKAIHEMAGIMCHVKPIPSSQYPTPARRPHYSVLDTRKIGNVVGTPRHWREALADCMARLEKISAAAAPV</sequence>
<protein>
    <recommendedName>
        <fullName evidence="4 6">dTDP-4-dehydrorhamnose reductase</fullName>
        <ecNumber evidence="3 6">1.1.1.133</ecNumber>
    </recommendedName>
</protein>
<evidence type="ECO:0000256" key="6">
    <source>
        <dbReference type="RuleBase" id="RU364082"/>
    </source>
</evidence>
<dbReference type="GO" id="GO:0008831">
    <property type="term" value="F:dTDP-4-dehydrorhamnose reductase activity"/>
    <property type="evidence" value="ECO:0007669"/>
    <property type="project" value="UniProtKB-EC"/>
</dbReference>
<evidence type="ECO:0000256" key="2">
    <source>
        <dbReference type="ARBA" id="ARBA00010944"/>
    </source>
</evidence>
<evidence type="ECO:0000256" key="5">
    <source>
        <dbReference type="ARBA" id="ARBA00048200"/>
    </source>
</evidence>
<proteinExistence type="inferred from homology"/>
<accession>A0A2S6IBS7</accession>
<evidence type="ECO:0000313" key="8">
    <source>
        <dbReference type="EMBL" id="PPK88899.1"/>
    </source>
</evidence>
<evidence type="ECO:0000256" key="4">
    <source>
        <dbReference type="ARBA" id="ARBA00017099"/>
    </source>
</evidence>
<dbReference type="PANTHER" id="PTHR10491:SF4">
    <property type="entry name" value="METHIONINE ADENOSYLTRANSFERASE 2 SUBUNIT BETA"/>
    <property type="match status" value="1"/>
</dbReference>
<comment type="similarity">
    <text evidence="2 6">Belongs to the dTDP-4-dehydrorhamnose reductase family.</text>
</comment>
<dbReference type="InterPro" id="IPR036291">
    <property type="entry name" value="NAD(P)-bd_dom_sf"/>
</dbReference>